<evidence type="ECO:0000259" key="8">
    <source>
        <dbReference type="PROSITE" id="PS50059"/>
    </source>
</evidence>
<feature type="domain" description="PPIase FKBP-type" evidence="8">
    <location>
        <begin position="55"/>
        <end position="142"/>
    </location>
</feature>
<feature type="compositionally biased region" description="Basic and acidic residues" evidence="6">
    <location>
        <begin position="148"/>
        <end position="160"/>
    </location>
</feature>
<feature type="signal peptide" evidence="7">
    <location>
        <begin position="1"/>
        <end position="15"/>
    </location>
</feature>
<dbReference type="PROSITE" id="PS50059">
    <property type="entry name" value="FKBP_PPIASE"/>
    <property type="match status" value="2"/>
</dbReference>
<evidence type="ECO:0000256" key="2">
    <source>
        <dbReference type="ARBA" id="ARBA00013194"/>
    </source>
</evidence>
<dbReference type="FunFam" id="3.10.50.40:FF:000006">
    <property type="entry name" value="Peptidyl-prolyl cis-trans isomerase"/>
    <property type="match status" value="2"/>
</dbReference>
<feature type="domain" description="PPIase FKBP-type" evidence="8">
    <location>
        <begin position="183"/>
        <end position="272"/>
    </location>
</feature>
<sequence length="297" mass="31826">MRLTLLGSILSLAFGVISQDAGKSATSSDPKAAPTVLKIETTFMPEDCPHKARTGDTIQVHYTGTLFANGEKFDSSLDRDPFSLTLGVGQVISGWDEGLQGVCLGEKRILTIPSDKAYGPGGRGRIPPNSALVFDVELVGLQPQPSSEDDKPPPPPDAKESPTVLKIETTFMPDDCPHKARTGDTIQVHYTGTLFADGKKFDSSLNRGEPISLTLGAGQVISGWDEGLQGMCVREKRILTIPSDKAYGPRGRGRVIPPNSALVFTVELMGIQPAPPSGVLWGICWFAVAFTIQFPFC</sequence>
<evidence type="ECO:0000256" key="1">
    <source>
        <dbReference type="ARBA" id="ARBA00000971"/>
    </source>
</evidence>
<name>A0A5C3Q4J4_9AGAR</name>
<dbReference type="EMBL" id="ML178860">
    <property type="protein sequence ID" value="TFK96446.1"/>
    <property type="molecule type" value="Genomic_DNA"/>
</dbReference>
<dbReference type="Proteomes" id="UP000305067">
    <property type="component" value="Unassembled WGS sequence"/>
</dbReference>
<dbReference type="EC" id="5.2.1.8" evidence="2 5"/>
<dbReference type="Pfam" id="PF00254">
    <property type="entry name" value="FKBP_C"/>
    <property type="match status" value="2"/>
</dbReference>
<protein>
    <recommendedName>
        <fullName evidence="2 5">peptidylprolyl isomerase</fullName>
        <ecNumber evidence="2 5">5.2.1.8</ecNumber>
    </recommendedName>
</protein>
<dbReference type="GO" id="GO:0005783">
    <property type="term" value="C:endoplasmic reticulum"/>
    <property type="evidence" value="ECO:0007669"/>
    <property type="project" value="TreeGrafter"/>
</dbReference>
<feature type="chain" id="PRO_5023017007" description="peptidylprolyl isomerase" evidence="7">
    <location>
        <begin position="16"/>
        <end position="297"/>
    </location>
</feature>
<dbReference type="Gene3D" id="3.10.50.40">
    <property type="match status" value="2"/>
</dbReference>
<evidence type="ECO:0000313" key="10">
    <source>
        <dbReference type="Proteomes" id="UP000305067"/>
    </source>
</evidence>
<dbReference type="OrthoDB" id="1902587at2759"/>
<proteinExistence type="predicted"/>
<evidence type="ECO:0000256" key="5">
    <source>
        <dbReference type="PROSITE-ProRule" id="PRU00277"/>
    </source>
</evidence>
<evidence type="ECO:0000256" key="4">
    <source>
        <dbReference type="ARBA" id="ARBA00023235"/>
    </source>
</evidence>
<dbReference type="InterPro" id="IPR001179">
    <property type="entry name" value="PPIase_FKBP_dom"/>
</dbReference>
<keyword evidence="7" id="KW-0732">Signal</keyword>
<accession>A0A5C3Q4J4</accession>
<dbReference type="PANTHER" id="PTHR45779:SF7">
    <property type="entry name" value="PEPTIDYLPROLYL ISOMERASE"/>
    <property type="match status" value="1"/>
</dbReference>
<comment type="catalytic activity">
    <reaction evidence="1 5">
        <text>[protein]-peptidylproline (omega=180) = [protein]-peptidylproline (omega=0)</text>
        <dbReference type="Rhea" id="RHEA:16237"/>
        <dbReference type="Rhea" id="RHEA-COMP:10747"/>
        <dbReference type="Rhea" id="RHEA-COMP:10748"/>
        <dbReference type="ChEBI" id="CHEBI:83833"/>
        <dbReference type="ChEBI" id="CHEBI:83834"/>
        <dbReference type="EC" id="5.2.1.8"/>
    </reaction>
</comment>
<gene>
    <name evidence="9" type="ORF">BDV98DRAFT_576105</name>
</gene>
<dbReference type="STRING" id="1884261.A0A5C3Q4J4"/>
<feature type="region of interest" description="Disordered" evidence="6">
    <location>
        <begin position="142"/>
        <end position="161"/>
    </location>
</feature>
<dbReference type="InterPro" id="IPR046357">
    <property type="entry name" value="PPIase_dom_sf"/>
</dbReference>
<evidence type="ECO:0000256" key="3">
    <source>
        <dbReference type="ARBA" id="ARBA00023110"/>
    </source>
</evidence>
<dbReference type="PANTHER" id="PTHR45779">
    <property type="entry name" value="PEPTIDYLPROLYL ISOMERASE"/>
    <property type="match status" value="1"/>
</dbReference>
<reference evidence="9 10" key="1">
    <citation type="journal article" date="2019" name="Nat. Ecol. Evol.">
        <title>Megaphylogeny resolves global patterns of mushroom evolution.</title>
        <authorList>
            <person name="Varga T."/>
            <person name="Krizsan K."/>
            <person name="Foldi C."/>
            <person name="Dima B."/>
            <person name="Sanchez-Garcia M."/>
            <person name="Sanchez-Ramirez S."/>
            <person name="Szollosi G.J."/>
            <person name="Szarkandi J.G."/>
            <person name="Papp V."/>
            <person name="Albert L."/>
            <person name="Andreopoulos W."/>
            <person name="Angelini C."/>
            <person name="Antonin V."/>
            <person name="Barry K.W."/>
            <person name="Bougher N.L."/>
            <person name="Buchanan P."/>
            <person name="Buyck B."/>
            <person name="Bense V."/>
            <person name="Catcheside P."/>
            <person name="Chovatia M."/>
            <person name="Cooper J."/>
            <person name="Damon W."/>
            <person name="Desjardin D."/>
            <person name="Finy P."/>
            <person name="Geml J."/>
            <person name="Haridas S."/>
            <person name="Hughes K."/>
            <person name="Justo A."/>
            <person name="Karasinski D."/>
            <person name="Kautmanova I."/>
            <person name="Kiss B."/>
            <person name="Kocsube S."/>
            <person name="Kotiranta H."/>
            <person name="LaButti K.M."/>
            <person name="Lechner B.E."/>
            <person name="Liimatainen K."/>
            <person name="Lipzen A."/>
            <person name="Lukacs Z."/>
            <person name="Mihaltcheva S."/>
            <person name="Morgado L.N."/>
            <person name="Niskanen T."/>
            <person name="Noordeloos M.E."/>
            <person name="Ohm R.A."/>
            <person name="Ortiz-Santana B."/>
            <person name="Ovrebo C."/>
            <person name="Racz N."/>
            <person name="Riley R."/>
            <person name="Savchenko A."/>
            <person name="Shiryaev A."/>
            <person name="Soop K."/>
            <person name="Spirin V."/>
            <person name="Szebenyi C."/>
            <person name="Tomsovsky M."/>
            <person name="Tulloss R.E."/>
            <person name="Uehling J."/>
            <person name="Grigoriev I.V."/>
            <person name="Vagvolgyi C."/>
            <person name="Papp T."/>
            <person name="Martin F.M."/>
            <person name="Miettinen O."/>
            <person name="Hibbett D.S."/>
            <person name="Nagy L.G."/>
        </authorList>
    </citation>
    <scope>NUCLEOTIDE SEQUENCE [LARGE SCALE GENOMIC DNA]</scope>
    <source>
        <strain evidence="9 10">CBS 309.79</strain>
    </source>
</reference>
<keyword evidence="3 5" id="KW-0697">Rotamase</keyword>
<dbReference type="InterPro" id="IPR044609">
    <property type="entry name" value="FKBP2/11"/>
</dbReference>
<evidence type="ECO:0000256" key="7">
    <source>
        <dbReference type="SAM" id="SignalP"/>
    </source>
</evidence>
<keyword evidence="10" id="KW-1185">Reference proteome</keyword>
<evidence type="ECO:0000313" key="9">
    <source>
        <dbReference type="EMBL" id="TFK96446.1"/>
    </source>
</evidence>
<keyword evidence="4 5" id="KW-0413">Isomerase</keyword>
<dbReference type="GO" id="GO:0003755">
    <property type="term" value="F:peptidyl-prolyl cis-trans isomerase activity"/>
    <property type="evidence" value="ECO:0007669"/>
    <property type="project" value="UniProtKB-KW"/>
</dbReference>
<organism evidence="9 10">
    <name type="scientific">Pterulicium gracile</name>
    <dbReference type="NCBI Taxonomy" id="1884261"/>
    <lineage>
        <taxon>Eukaryota</taxon>
        <taxon>Fungi</taxon>
        <taxon>Dikarya</taxon>
        <taxon>Basidiomycota</taxon>
        <taxon>Agaricomycotina</taxon>
        <taxon>Agaricomycetes</taxon>
        <taxon>Agaricomycetidae</taxon>
        <taxon>Agaricales</taxon>
        <taxon>Pleurotineae</taxon>
        <taxon>Pterulaceae</taxon>
        <taxon>Pterulicium</taxon>
    </lineage>
</organism>
<dbReference type="SUPFAM" id="SSF54534">
    <property type="entry name" value="FKBP-like"/>
    <property type="match status" value="2"/>
</dbReference>
<evidence type="ECO:0000256" key="6">
    <source>
        <dbReference type="SAM" id="MobiDB-lite"/>
    </source>
</evidence>
<dbReference type="AlphaFoldDB" id="A0A5C3Q4J4"/>